<dbReference type="PANTHER" id="PTHR11432:SF3">
    <property type="entry name" value="NADH-UBIQUINONE OXIDOREDUCTASE CHAIN 1"/>
    <property type="match status" value="1"/>
</dbReference>
<comment type="subcellular location">
    <subcellularLocation>
        <location evidence="5 6">Cell membrane</location>
        <topology evidence="5 6">Multi-pass membrane protein</topology>
    </subcellularLocation>
    <subcellularLocation>
        <location evidence="1">Membrane</location>
        <topology evidence="1">Multi-pass membrane protein</topology>
    </subcellularLocation>
</comment>
<proteinExistence type="inferred from homology"/>
<dbReference type="Proteomes" id="UP000593875">
    <property type="component" value="Chromosome"/>
</dbReference>
<accession>A0A7L9U1P3</accession>
<dbReference type="InterPro" id="IPR018086">
    <property type="entry name" value="NADH_UbQ_OxRdtase_su1_CS"/>
</dbReference>
<name>A0A7L9U1P3_9BURK</name>
<keyword evidence="5" id="KW-1278">Translocase</keyword>
<evidence type="ECO:0000256" key="5">
    <source>
        <dbReference type="HAMAP-Rule" id="MF_01350"/>
    </source>
</evidence>
<keyword evidence="2 5" id="KW-0812">Transmembrane</keyword>
<dbReference type="PROSITE" id="PS00667">
    <property type="entry name" value="COMPLEX1_ND1_1"/>
    <property type="match status" value="1"/>
</dbReference>
<dbReference type="EC" id="7.1.1.-" evidence="5"/>
<evidence type="ECO:0000256" key="1">
    <source>
        <dbReference type="ARBA" id="ARBA00004141"/>
    </source>
</evidence>
<feature type="transmembrane region" description="Helical" evidence="5">
    <location>
        <begin position="170"/>
        <end position="190"/>
    </location>
</feature>
<feature type="transmembrane region" description="Helical" evidence="5">
    <location>
        <begin position="267"/>
        <end position="288"/>
    </location>
</feature>
<dbReference type="GO" id="GO:0048038">
    <property type="term" value="F:quinone binding"/>
    <property type="evidence" value="ECO:0007669"/>
    <property type="project" value="UniProtKB-KW"/>
</dbReference>
<comment type="catalytic activity">
    <reaction evidence="5">
        <text>a quinone + NADH + 5 H(+)(in) = a quinol + NAD(+) + 4 H(+)(out)</text>
        <dbReference type="Rhea" id="RHEA:57888"/>
        <dbReference type="ChEBI" id="CHEBI:15378"/>
        <dbReference type="ChEBI" id="CHEBI:24646"/>
        <dbReference type="ChEBI" id="CHEBI:57540"/>
        <dbReference type="ChEBI" id="CHEBI:57945"/>
        <dbReference type="ChEBI" id="CHEBI:132124"/>
    </reaction>
</comment>
<dbReference type="GO" id="GO:0003954">
    <property type="term" value="F:NADH dehydrogenase activity"/>
    <property type="evidence" value="ECO:0007669"/>
    <property type="project" value="TreeGrafter"/>
</dbReference>
<evidence type="ECO:0000256" key="6">
    <source>
        <dbReference type="RuleBase" id="RU000471"/>
    </source>
</evidence>
<keyword evidence="5 6" id="KW-0520">NAD</keyword>
<feature type="transmembrane region" description="Helical" evidence="5">
    <location>
        <begin position="25"/>
        <end position="48"/>
    </location>
</feature>
<comment type="subunit">
    <text evidence="5">NDH-1 is composed of 14 different subunits. Subunits NuoA, H, J, K, L, M, N constitute the membrane sector of the complex.</text>
</comment>
<dbReference type="RefSeq" id="WP_193685048.1">
    <property type="nucleotide sequence ID" value="NZ_CP062941.1"/>
</dbReference>
<dbReference type="PROSITE" id="PS00668">
    <property type="entry name" value="COMPLEX1_ND1_2"/>
    <property type="match status" value="1"/>
</dbReference>
<dbReference type="InterPro" id="IPR001694">
    <property type="entry name" value="NADH_UbQ_OxRdtase_su1/FPO"/>
</dbReference>
<keyword evidence="4 5" id="KW-0472">Membrane</keyword>
<dbReference type="EMBL" id="CP062941">
    <property type="protein sequence ID" value="QOL47996.1"/>
    <property type="molecule type" value="Genomic_DNA"/>
</dbReference>
<organism evidence="7 8">
    <name type="scientific">Massilia litorea</name>
    <dbReference type="NCBI Taxonomy" id="2769491"/>
    <lineage>
        <taxon>Bacteria</taxon>
        <taxon>Pseudomonadati</taxon>
        <taxon>Pseudomonadota</taxon>
        <taxon>Betaproteobacteria</taxon>
        <taxon>Burkholderiales</taxon>
        <taxon>Oxalobacteraceae</taxon>
        <taxon>Telluria group</taxon>
        <taxon>Massilia</taxon>
    </lineage>
</organism>
<feature type="transmembrane region" description="Helical" evidence="5">
    <location>
        <begin position="300"/>
        <end position="318"/>
    </location>
</feature>
<feature type="transmembrane region" description="Helical" evidence="5">
    <location>
        <begin position="338"/>
        <end position="360"/>
    </location>
</feature>
<reference evidence="7 8" key="1">
    <citation type="submission" date="2020-10" db="EMBL/GenBank/DDBJ databases">
        <title>Genome sequencing of Massilia sp. LPB0304.</title>
        <authorList>
            <person name="Kim J."/>
        </authorList>
    </citation>
    <scope>NUCLEOTIDE SEQUENCE [LARGE SCALE GENOMIC DNA]</scope>
    <source>
        <strain evidence="7 8">LPB0304</strain>
    </source>
</reference>
<feature type="transmembrane region" description="Helical" evidence="5">
    <location>
        <begin position="96"/>
        <end position="115"/>
    </location>
</feature>
<protein>
    <recommendedName>
        <fullName evidence="5">NADH-quinone oxidoreductase subunit H</fullName>
        <ecNumber evidence="5">7.1.1.-</ecNumber>
    </recommendedName>
    <alternativeName>
        <fullName evidence="5">NADH dehydrogenase I subunit H</fullName>
    </alternativeName>
    <alternativeName>
        <fullName evidence="5">NDH-1 subunit H</fullName>
    </alternativeName>
</protein>
<evidence type="ECO:0000256" key="4">
    <source>
        <dbReference type="ARBA" id="ARBA00023136"/>
    </source>
</evidence>
<dbReference type="AlphaFoldDB" id="A0A7L9U1P3"/>
<dbReference type="GO" id="GO:0005886">
    <property type="term" value="C:plasma membrane"/>
    <property type="evidence" value="ECO:0007669"/>
    <property type="project" value="UniProtKB-SubCell"/>
</dbReference>
<dbReference type="GO" id="GO:0009060">
    <property type="term" value="P:aerobic respiration"/>
    <property type="evidence" value="ECO:0007669"/>
    <property type="project" value="TreeGrafter"/>
</dbReference>
<keyword evidence="5" id="KW-1003">Cell membrane</keyword>
<dbReference type="GO" id="GO:0016655">
    <property type="term" value="F:oxidoreductase activity, acting on NAD(P)H, quinone or similar compound as acceptor"/>
    <property type="evidence" value="ECO:0007669"/>
    <property type="project" value="UniProtKB-UniRule"/>
</dbReference>
<feature type="transmembrane region" description="Helical" evidence="5">
    <location>
        <begin position="210"/>
        <end position="230"/>
    </location>
</feature>
<gene>
    <name evidence="5 7" type="primary">nuoH</name>
    <name evidence="7" type="ORF">LPB04_13310</name>
</gene>
<keyword evidence="7" id="KW-0560">Oxidoreductase</keyword>
<feature type="transmembrane region" description="Helical" evidence="5">
    <location>
        <begin position="127"/>
        <end position="149"/>
    </location>
</feature>
<comment type="similarity">
    <text evidence="5 6">Belongs to the complex I subunit 1 family.</text>
</comment>
<sequence length="361" mass="39820">MATPGFIDNFYTLGATSPIAPVWPVIWTVIKILCVLLPLMGLVAYATLWERKLIGWIQIRVGPNRVGPLGLLQPIADALKLLLKEIVIPAKATTKLFVLGPIMTIMPALAAWSVVPFGPDAALANVNAGLLLLLAITSIEVYGIIIAGWSSNSKYSFMGAMRASAQMISYEIPMGFVMVVVLMVSGSLNFSDIVAGQAVGMAASHGLNLFSWNWLPLLPLFVIYFVSGLAECNRHPFDVVEGESEIVAGHMVEYSGMSYAMFMLAEYANMILIATLASIMFLGGWHAPFAILEFGGTFGGFFWLFVKMFLLVSMMVWVRGTFPRYRYDQIMRLGWKVFIPITLVWLVLVAGVMQTSWNIWK</sequence>
<keyword evidence="8" id="KW-1185">Reference proteome</keyword>
<keyword evidence="3 5" id="KW-1133">Transmembrane helix</keyword>
<dbReference type="NCBIfam" id="NF004742">
    <property type="entry name" value="PRK06076.1-3"/>
    <property type="match status" value="1"/>
</dbReference>
<keyword evidence="5" id="KW-0874">Quinone</keyword>
<keyword evidence="5" id="KW-0830">Ubiquinone</keyword>
<comment type="function">
    <text evidence="5">NDH-1 shuttles electrons from NADH, via FMN and iron-sulfur (Fe-S) centers, to quinones in the respiratory chain. The immediate electron acceptor for the enzyme in this species is believed to be ubiquinone. Couples the redox reaction to proton translocation (for every two electrons transferred, four hydrogen ions are translocated across the cytoplasmic membrane), and thus conserves the redox energy in a proton gradient. This subunit may bind ubiquinone.</text>
</comment>
<evidence type="ECO:0000313" key="7">
    <source>
        <dbReference type="EMBL" id="QOL47996.1"/>
    </source>
</evidence>
<dbReference type="KEGG" id="mlir:LPB04_13310"/>
<dbReference type="HAMAP" id="MF_01350">
    <property type="entry name" value="NDH1_NuoH"/>
    <property type="match status" value="1"/>
</dbReference>
<evidence type="ECO:0000256" key="3">
    <source>
        <dbReference type="ARBA" id="ARBA00022989"/>
    </source>
</evidence>
<evidence type="ECO:0000313" key="8">
    <source>
        <dbReference type="Proteomes" id="UP000593875"/>
    </source>
</evidence>
<dbReference type="Pfam" id="PF00146">
    <property type="entry name" value="NADHdh"/>
    <property type="match status" value="1"/>
</dbReference>
<evidence type="ECO:0000256" key="2">
    <source>
        <dbReference type="ARBA" id="ARBA00022692"/>
    </source>
</evidence>
<dbReference type="NCBIfam" id="NF004741">
    <property type="entry name" value="PRK06076.1-2"/>
    <property type="match status" value="1"/>
</dbReference>
<dbReference type="PANTHER" id="PTHR11432">
    <property type="entry name" value="NADH DEHYDROGENASE SUBUNIT 1"/>
    <property type="match status" value="1"/>
</dbReference>